<keyword evidence="1" id="KW-0328">Glycosyltransferase</keyword>
<dbReference type="GO" id="GO:0016757">
    <property type="term" value="F:glycosyltransferase activity"/>
    <property type="evidence" value="ECO:0007669"/>
    <property type="project" value="UniProtKB-KW"/>
</dbReference>
<dbReference type="PANTHER" id="PTHR34144">
    <property type="entry name" value="CHROMOSOME 8, WHOLE GENOME SHOTGUN SEQUENCE"/>
    <property type="match status" value="1"/>
</dbReference>
<proteinExistence type="predicted"/>
<accession>S3CHV8</accession>
<dbReference type="OrthoDB" id="262547at2759"/>
<dbReference type="InterPro" id="IPR021047">
    <property type="entry name" value="Mannosyltransferase_CMT1"/>
</dbReference>
<dbReference type="OMA" id="NVAYEYK"/>
<dbReference type="RefSeq" id="XP_008087759.1">
    <property type="nucleotide sequence ID" value="XM_008089568.1"/>
</dbReference>
<dbReference type="HOGENOM" id="CLU_036740_1_0_1"/>
<reference evidence="1 2" key="1">
    <citation type="journal article" date="2013" name="BMC Genomics">
        <title>Genomics-driven discovery of the pneumocandin biosynthetic gene cluster in the fungus Glarea lozoyensis.</title>
        <authorList>
            <person name="Chen L."/>
            <person name="Yue Q."/>
            <person name="Zhang X."/>
            <person name="Xiang M."/>
            <person name="Wang C."/>
            <person name="Li S."/>
            <person name="Che Y."/>
            <person name="Ortiz-Lopez F.J."/>
            <person name="Bills G.F."/>
            <person name="Liu X."/>
            <person name="An Z."/>
        </authorList>
    </citation>
    <scope>NUCLEOTIDE SEQUENCE [LARGE SCALE GENOMIC DNA]</scope>
    <source>
        <strain evidence="2">ATCC 20868 / MF5171</strain>
    </source>
</reference>
<dbReference type="EMBL" id="KE145372">
    <property type="protein sequence ID" value="EPE24844.1"/>
    <property type="molecule type" value="Genomic_DNA"/>
</dbReference>
<dbReference type="KEGG" id="glz:GLAREA_11425"/>
<keyword evidence="2" id="KW-1185">Reference proteome</keyword>
<dbReference type="Pfam" id="PF11735">
    <property type="entry name" value="CAP59_mtransfer"/>
    <property type="match status" value="1"/>
</dbReference>
<sequence>MKRSWPQKKALALAASSVAIVFIFAAVARLQYPSSESIVGIKLPYFNGDNDDGIPDQETPSTVRNATFFQNSATKYFKAILNPKDTSLDRLRCPAPDLKRYQYLRNDIDIAKLAGREKRLFLALNLRQSIHVLPSLMGSIVETIRFLGPENCVLSIVEGNSNDGTFDVLEGLRKHMAILGLEYHLEVSDIDPSQGDRIEGLAALRNLALEPLINNSTQYSSDAAVVFINDVAICFEDILELVHQRVFQKADMTCGMDWNSIEPAPIFYDIWIARAINGDTFWGIPPDGGWRYAPNLFWNHPLSGQRYEERKALQVFACWNGAVVFTAKPIIEKKIRFRTSKPGECFSGEPRLFCKDMWMNGYSRIAVVPSVNLEYSNENTQKAKEVYGYVSDAVKAEQKDDESLKIEWDAKPPEQVKCMSDFADQSWVPWNQGFESEN</sequence>
<keyword evidence="1" id="KW-0808">Transferase</keyword>
<name>S3CHV8_GLAL2</name>
<dbReference type="GeneID" id="19470466"/>
<gene>
    <name evidence="1" type="ORF">GLAREA_11425</name>
</gene>
<protein>
    <submittedName>
        <fullName evidence="1">Alpha-1,3-mannosyltransferase CMT1</fullName>
    </submittedName>
</protein>
<dbReference type="eggNOG" id="ENOG502QRBX">
    <property type="taxonomic scope" value="Eukaryota"/>
</dbReference>
<evidence type="ECO:0000313" key="2">
    <source>
        <dbReference type="Proteomes" id="UP000016922"/>
    </source>
</evidence>
<evidence type="ECO:0000313" key="1">
    <source>
        <dbReference type="EMBL" id="EPE24844.1"/>
    </source>
</evidence>
<organism evidence="1 2">
    <name type="scientific">Glarea lozoyensis (strain ATCC 20868 / MF5171)</name>
    <dbReference type="NCBI Taxonomy" id="1116229"/>
    <lineage>
        <taxon>Eukaryota</taxon>
        <taxon>Fungi</taxon>
        <taxon>Dikarya</taxon>
        <taxon>Ascomycota</taxon>
        <taxon>Pezizomycotina</taxon>
        <taxon>Leotiomycetes</taxon>
        <taxon>Helotiales</taxon>
        <taxon>Helotiaceae</taxon>
        <taxon>Glarea</taxon>
    </lineage>
</organism>
<dbReference type="Proteomes" id="UP000016922">
    <property type="component" value="Unassembled WGS sequence"/>
</dbReference>
<dbReference type="AlphaFoldDB" id="S3CHV8"/>
<dbReference type="PANTHER" id="PTHR34144:SF5">
    <property type="entry name" value="ALPHA-1,3-MANNOSYLTRANSFERASE CMT1"/>
    <property type="match status" value="1"/>
</dbReference>